<keyword evidence="9" id="KW-0539">Nucleus</keyword>
<dbReference type="EMBL" id="MCGE01000004">
    <property type="protein sequence ID" value="ORZ22588.1"/>
    <property type="molecule type" value="Genomic_DNA"/>
</dbReference>
<evidence type="ECO:0000256" key="6">
    <source>
        <dbReference type="ARBA" id="ARBA00023015"/>
    </source>
</evidence>
<protein>
    <recommendedName>
        <fullName evidence="10">SAGA-associated factor 11</fullName>
    </recommendedName>
</protein>
<evidence type="ECO:0000256" key="10">
    <source>
        <dbReference type="RuleBase" id="RU261113"/>
    </source>
</evidence>
<proteinExistence type="inferred from homology"/>
<evidence type="ECO:0000256" key="5">
    <source>
        <dbReference type="ARBA" id="ARBA00022853"/>
    </source>
</evidence>
<dbReference type="GO" id="GO:0000124">
    <property type="term" value="C:SAGA complex"/>
    <property type="evidence" value="ECO:0007669"/>
    <property type="project" value="TreeGrafter"/>
</dbReference>
<dbReference type="AlphaFoldDB" id="A0A1X2IUX3"/>
<evidence type="ECO:0000256" key="11">
    <source>
        <dbReference type="SAM" id="MobiDB-lite"/>
    </source>
</evidence>
<evidence type="ECO:0000256" key="7">
    <source>
        <dbReference type="ARBA" id="ARBA00023159"/>
    </source>
</evidence>
<evidence type="ECO:0000256" key="9">
    <source>
        <dbReference type="ARBA" id="ARBA00023242"/>
    </source>
</evidence>
<comment type="subcellular location">
    <subcellularLocation>
        <location evidence="1 10">Nucleus</location>
    </subcellularLocation>
</comment>
<feature type="region of interest" description="Disordered" evidence="11">
    <location>
        <begin position="152"/>
        <end position="184"/>
    </location>
</feature>
<dbReference type="GO" id="GO:0003713">
    <property type="term" value="F:transcription coactivator activity"/>
    <property type="evidence" value="ECO:0007669"/>
    <property type="project" value="TreeGrafter"/>
</dbReference>
<evidence type="ECO:0000256" key="3">
    <source>
        <dbReference type="ARBA" id="ARBA00022771"/>
    </source>
</evidence>
<dbReference type="PANTHER" id="PTHR46367:SF1">
    <property type="entry name" value="ATAXIN-7-LIKE PROTEIN 3"/>
    <property type="match status" value="1"/>
</dbReference>
<keyword evidence="13" id="KW-1185">Reference proteome</keyword>
<dbReference type="InterPro" id="IPR013246">
    <property type="entry name" value="SAGA_su_Sgf11"/>
</dbReference>
<keyword evidence="7 10" id="KW-0010">Activator</keyword>
<evidence type="ECO:0000313" key="13">
    <source>
        <dbReference type="Proteomes" id="UP000193560"/>
    </source>
</evidence>
<dbReference type="Proteomes" id="UP000193560">
    <property type="component" value="Unassembled WGS sequence"/>
</dbReference>
<dbReference type="GO" id="GO:0006325">
    <property type="term" value="P:chromatin organization"/>
    <property type="evidence" value="ECO:0007669"/>
    <property type="project" value="UniProtKB-KW"/>
</dbReference>
<dbReference type="STRING" id="90262.A0A1X2IUX3"/>
<keyword evidence="2" id="KW-0479">Metal-binding</keyword>
<keyword evidence="5" id="KW-0156">Chromatin regulator</keyword>
<keyword evidence="4" id="KW-0862">Zinc</keyword>
<evidence type="ECO:0000313" key="12">
    <source>
        <dbReference type="EMBL" id="ORZ22588.1"/>
    </source>
</evidence>
<dbReference type="PANTHER" id="PTHR46367">
    <property type="entry name" value="ATAXIN-7-LIKE PROTEIN 3"/>
    <property type="match status" value="1"/>
</dbReference>
<gene>
    <name evidence="12" type="ORF">BCR42DRAFT_406550</name>
</gene>
<keyword evidence="3" id="KW-0863">Zinc-finger</keyword>
<accession>A0A1X2IUX3</accession>
<comment type="caution">
    <text evidence="12">The sequence shown here is derived from an EMBL/GenBank/DDBJ whole genome shotgun (WGS) entry which is preliminary data.</text>
</comment>
<keyword evidence="6" id="KW-0805">Transcription regulation</keyword>
<name>A0A1X2IUX3_9FUNG</name>
<dbReference type="GO" id="GO:0006357">
    <property type="term" value="P:regulation of transcription by RNA polymerase II"/>
    <property type="evidence" value="ECO:0007669"/>
    <property type="project" value="TreeGrafter"/>
</dbReference>
<dbReference type="InterPro" id="IPR051078">
    <property type="entry name" value="SGF11"/>
</dbReference>
<keyword evidence="8" id="KW-0804">Transcription</keyword>
<evidence type="ECO:0000256" key="8">
    <source>
        <dbReference type="ARBA" id="ARBA00023163"/>
    </source>
</evidence>
<reference evidence="12 13" key="1">
    <citation type="submission" date="2016-07" db="EMBL/GenBank/DDBJ databases">
        <title>Pervasive Adenine N6-methylation of Active Genes in Fungi.</title>
        <authorList>
            <consortium name="DOE Joint Genome Institute"/>
            <person name="Mondo S.J."/>
            <person name="Dannebaum R.O."/>
            <person name="Kuo R.C."/>
            <person name="Labutti K."/>
            <person name="Haridas S."/>
            <person name="Kuo A."/>
            <person name="Salamov A."/>
            <person name="Ahrendt S.R."/>
            <person name="Lipzen A."/>
            <person name="Sullivan W."/>
            <person name="Andreopoulos W.B."/>
            <person name="Clum A."/>
            <person name="Lindquist E."/>
            <person name="Daum C."/>
            <person name="Ramamoorthy G.K."/>
            <person name="Gryganskyi A."/>
            <person name="Culley D."/>
            <person name="Magnuson J.K."/>
            <person name="James T.Y."/>
            <person name="O'Malley M.A."/>
            <person name="Stajich J.E."/>
            <person name="Spatafora J.W."/>
            <person name="Visel A."/>
            <person name="Grigoriev I.V."/>
        </authorList>
    </citation>
    <scope>NUCLEOTIDE SEQUENCE [LARGE SCALE GENOMIC DNA]</scope>
    <source>
        <strain evidence="12 13">NRRL 1336</strain>
    </source>
</reference>
<evidence type="ECO:0000256" key="2">
    <source>
        <dbReference type="ARBA" id="ARBA00022723"/>
    </source>
</evidence>
<organism evidence="12 13">
    <name type="scientific">Absidia repens</name>
    <dbReference type="NCBI Taxonomy" id="90262"/>
    <lineage>
        <taxon>Eukaryota</taxon>
        <taxon>Fungi</taxon>
        <taxon>Fungi incertae sedis</taxon>
        <taxon>Mucoromycota</taxon>
        <taxon>Mucoromycotina</taxon>
        <taxon>Mucoromycetes</taxon>
        <taxon>Mucorales</taxon>
        <taxon>Cunninghamellaceae</taxon>
        <taxon>Absidia</taxon>
    </lineage>
</organism>
<sequence>MQKLKNNFDPTQEDHDSYFKKQLKDQNNKIEDLQRTQAVLQAQGHTQTQGSSLTLANMALGLLGDLMDECIYDVLSDVHKDVKQSYDICQICQTACRYHVQKPGCDIFGKSYNVNNLPSYECVNCQKMIASTRYAPHLEKCLGLAGRQSSRVANRRMVSSPSSSVDYSSDSNDDRKRKKLPSSVSLRVCM</sequence>
<evidence type="ECO:0000256" key="1">
    <source>
        <dbReference type="ARBA" id="ARBA00004123"/>
    </source>
</evidence>
<dbReference type="GO" id="GO:0071819">
    <property type="term" value="C:DUBm complex"/>
    <property type="evidence" value="ECO:0007669"/>
    <property type="project" value="TreeGrafter"/>
</dbReference>
<comment type="similarity">
    <text evidence="10">Belongs to the SGF11 family.</text>
</comment>
<feature type="compositionally biased region" description="Low complexity" evidence="11">
    <location>
        <begin position="159"/>
        <end position="170"/>
    </location>
</feature>
<dbReference type="OrthoDB" id="21557at2759"/>
<evidence type="ECO:0000256" key="4">
    <source>
        <dbReference type="ARBA" id="ARBA00022833"/>
    </source>
</evidence>
<dbReference type="Gene3D" id="3.30.160.60">
    <property type="entry name" value="Classic Zinc Finger"/>
    <property type="match status" value="1"/>
</dbReference>
<dbReference type="GO" id="GO:0008270">
    <property type="term" value="F:zinc ion binding"/>
    <property type="evidence" value="ECO:0007669"/>
    <property type="project" value="UniProtKB-KW"/>
</dbReference>
<dbReference type="Pfam" id="PF08209">
    <property type="entry name" value="Sgf11"/>
    <property type="match status" value="1"/>
</dbReference>